<organism evidence="7 8">
    <name type="scientific">Thermovenabulum gondwanense</name>
    <dbReference type="NCBI Taxonomy" id="520767"/>
    <lineage>
        <taxon>Bacteria</taxon>
        <taxon>Bacillati</taxon>
        <taxon>Bacillota</taxon>
        <taxon>Clostridia</taxon>
        <taxon>Thermosediminibacterales</taxon>
        <taxon>Thermosediminibacteraceae</taxon>
        <taxon>Thermovenabulum</taxon>
    </lineage>
</organism>
<feature type="domain" description="RapZ-like N-terminal" evidence="5">
    <location>
        <begin position="6"/>
        <end position="159"/>
    </location>
</feature>
<evidence type="ECO:0000313" key="8">
    <source>
        <dbReference type="Proteomes" id="UP000075737"/>
    </source>
</evidence>
<keyword evidence="1 4" id="KW-0547">Nucleotide-binding</keyword>
<gene>
    <name evidence="7" type="primary">yvcJ</name>
    <name evidence="7" type="ORF">ATZ99_04640</name>
</gene>
<dbReference type="InterPro" id="IPR053930">
    <property type="entry name" value="RapZ-like_N"/>
</dbReference>
<dbReference type="InterPro" id="IPR027417">
    <property type="entry name" value="P-loop_NTPase"/>
</dbReference>
<accession>A0A162MVG2</accession>
<dbReference type="HAMAP" id="MF_00636">
    <property type="entry name" value="RapZ_like"/>
    <property type="match status" value="1"/>
</dbReference>
<evidence type="ECO:0000313" key="7">
    <source>
        <dbReference type="EMBL" id="KYO67824.1"/>
    </source>
</evidence>
<evidence type="ECO:0000259" key="6">
    <source>
        <dbReference type="Pfam" id="PF22740"/>
    </source>
</evidence>
<dbReference type="EMBL" id="LOHZ01000020">
    <property type="protein sequence ID" value="KYO67824.1"/>
    <property type="molecule type" value="Genomic_DNA"/>
</dbReference>
<evidence type="ECO:0000256" key="1">
    <source>
        <dbReference type="ARBA" id="ARBA00022741"/>
    </source>
</evidence>
<dbReference type="Pfam" id="PF22740">
    <property type="entry name" value="PapZ_C"/>
    <property type="match status" value="1"/>
</dbReference>
<dbReference type="Gene3D" id="3.40.50.300">
    <property type="entry name" value="P-loop containing nucleotide triphosphate hydrolases"/>
    <property type="match status" value="1"/>
</dbReference>
<dbReference type="NCBIfam" id="NF003828">
    <property type="entry name" value="PRK05416.1"/>
    <property type="match status" value="1"/>
</dbReference>
<evidence type="ECO:0000256" key="2">
    <source>
        <dbReference type="ARBA" id="ARBA00022840"/>
    </source>
</evidence>
<dbReference type="Pfam" id="PF03668">
    <property type="entry name" value="RapZ-like_N"/>
    <property type="match status" value="1"/>
</dbReference>
<protein>
    <submittedName>
        <fullName evidence="7">Nucleotide-binding protein YvcJ</fullName>
    </submittedName>
</protein>
<proteinExistence type="inferred from homology"/>
<keyword evidence="2 4" id="KW-0067">ATP-binding</keyword>
<dbReference type="STRING" id="520767.ATZ99_04640"/>
<evidence type="ECO:0000259" key="5">
    <source>
        <dbReference type="Pfam" id="PF03668"/>
    </source>
</evidence>
<comment type="caution">
    <text evidence="7">The sequence shown here is derived from an EMBL/GenBank/DDBJ whole genome shotgun (WGS) entry which is preliminary data.</text>
</comment>
<dbReference type="AlphaFoldDB" id="A0A162MVG2"/>
<sequence>MEKDFNFVIITGLSGAGRTLALRVFEDNGFFCIDNLPPQLIPKFAELCSQSRKKLEKVALVIDIRGGDFFDNLFDSLKSLEDMGYAYKIIFLDASDEVLIKRYKESRRKHPLAPDKRIVEGINLERRKLALLKAKSDFIIDTSFKTPAQLKEEIEKRFLQRDKSDTGLLINIVSFGFKQGLPLDADLVFDVRFLPNPFYDDDLRPLSGSDEKVKNYIFNFEETKVFLKKVQDLIEFLIPYYIKEGKSQLVVAIGCTGGRHRSIAVANELARLLKERGYYINIEHRDEKETRG</sequence>
<dbReference type="GO" id="GO:0005525">
    <property type="term" value="F:GTP binding"/>
    <property type="evidence" value="ECO:0007669"/>
    <property type="project" value="UniProtKB-UniRule"/>
</dbReference>
<reference evidence="7 8" key="1">
    <citation type="submission" date="2015-12" db="EMBL/GenBank/DDBJ databases">
        <title>Draft genome of Thermovenabulum gondwanense isolated from a red thermophilic microbial mat colonisisng an outflow channel of a bore well.</title>
        <authorList>
            <person name="Patel B.K."/>
        </authorList>
    </citation>
    <scope>NUCLEOTIDE SEQUENCE [LARGE SCALE GENOMIC DNA]</scope>
    <source>
        <strain evidence="7 8">R270</strain>
    </source>
</reference>
<dbReference type="InterPro" id="IPR053931">
    <property type="entry name" value="RapZ_C"/>
</dbReference>
<dbReference type="PIRSF" id="PIRSF005052">
    <property type="entry name" value="P-loopkin"/>
    <property type="match status" value="1"/>
</dbReference>
<feature type="domain" description="RapZ C-terminal" evidence="6">
    <location>
        <begin position="169"/>
        <end position="286"/>
    </location>
</feature>
<feature type="binding site" evidence="4">
    <location>
        <begin position="12"/>
        <end position="19"/>
    </location>
    <ligand>
        <name>ATP</name>
        <dbReference type="ChEBI" id="CHEBI:30616"/>
    </ligand>
</feature>
<name>A0A162MVG2_9FIRM</name>
<dbReference type="RefSeq" id="WP_245641284.1">
    <property type="nucleotide sequence ID" value="NZ_LOHZ01000020.1"/>
</dbReference>
<evidence type="ECO:0000256" key="4">
    <source>
        <dbReference type="HAMAP-Rule" id="MF_00636"/>
    </source>
</evidence>
<dbReference type="SUPFAM" id="SSF52540">
    <property type="entry name" value="P-loop containing nucleoside triphosphate hydrolases"/>
    <property type="match status" value="1"/>
</dbReference>
<evidence type="ECO:0000256" key="3">
    <source>
        <dbReference type="ARBA" id="ARBA00023134"/>
    </source>
</evidence>
<keyword evidence="8" id="KW-1185">Reference proteome</keyword>
<dbReference type="InterPro" id="IPR005337">
    <property type="entry name" value="RapZ-like"/>
</dbReference>
<dbReference type="PANTHER" id="PTHR30448:SF0">
    <property type="entry name" value="RNASE ADAPTER PROTEIN RAPZ"/>
    <property type="match status" value="1"/>
</dbReference>
<keyword evidence="3 4" id="KW-0342">GTP-binding</keyword>
<feature type="binding site" evidence="4">
    <location>
        <begin position="63"/>
        <end position="66"/>
    </location>
    <ligand>
        <name>GTP</name>
        <dbReference type="ChEBI" id="CHEBI:37565"/>
    </ligand>
</feature>
<dbReference type="PATRIC" id="fig|520767.4.peg.474"/>
<dbReference type="GO" id="GO:0005524">
    <property type="term" value="F:ATP binding"/>
    <property type="evidence" value="ECO:0007669"/>
    <property type="project" value="UniProtKB-UniRule"/>
</dbReference>
<dbReference type="Proteomes" id="UP000075737">
    <property type="component" value="Unassembled WGS sequence"/>
</dbReference>
<dbReference type="PANTHER" id="PTHR30448">
    <property type="entry name" value="RNASE ADAPTER PROTEIN RAPZ"/>
    <property type="match status" value="1"/>
</dbReference>